<protein>
    <submittedName>
        <fullName evidence="2">Uncharacterized protein</fullName>
    </submittedName>
</protein>
<evidence type="ECO:0000256" key="1">
    <source>
        <dbReference type="SAM" id="Phobius"/>
    </source>
</evidence>
<name>A0A0E9U2N4_ANGAN</name>
<accession>A0A0E9U2N4</accession>
<proteinExistence type="predicted"/>
<keyword evidence="1" id="KW-1133">Transmembrane helix</keyword>
<dbReference type="AlphaFoldDB" id="A0A0E9U2N4"/>
<reference evidence="2" key="2">
    <citation type="journal article" date="2015" name="Fish Shellfish Immunol.">
        <title>Early steps in the European eel (Anguilla anguilla)-Vibrio vulnificus interaction in the gills: Role of the RtxA13 toxin.</title>
        <authorList>
            <person name="Callol A."/>
            <person name="Pajuelo D."/>
            <person name="Ebbesson L."/>
            <person name="Teles M."/>
            <person name="MacKenzie S."/>
            <person name="Amaro C."/>
        </authorList>
    </citation>
    <scope>NUCLEOTIDE SEQUENCE</scope>
</reference>
<keyword evidence="1" id="KW-0472">Membrane</keyword>
<keyword evidence="1" id="KW-0812">Transmembrane</keyword>
<evidence type="ECO:0000313" key="2">
    <source>
        <dbReference type="EMBL" id="JAH60066.1"/>
    </source>
</evidence>
<dbReference type="EMBL" id="GBXM01048511">
    <property type="protein sequence ID" value="JAH60066.1"/>
    <property type="molecule type" value="Transcribed_RNA"/>
</dbReference>
<sequence>MFCCLPSVSHIHWKVLLRKYNTCNVIYFNSPQINILVSILLYLKLLQHKKSMLEINM</sequence>
<organism evidence="2">
    <name type="scientific">Anguilla anguilla</name>
    <name type="common">European freshwater eel</name>
    <name type="synonym">Muraena anguilla</name>
    <dbReference type="NCBI Taxonomy" id="7936"/>
    <lineage>
        <taxon>Eukaryota</taxon>
        <taxon>Metazoa</taxon>
        <taxon>Chordata</taxon>
        <taxon>Craniata</taxon>
        <taxon>Vertebrata</taxon>
        <taxon>Euteleostomi</taxon>
        <taxon>Actinopterygii</taxon>
        <taxon>Neopterygii</taxon>
        <taxon>Teleostei</taxon>
        <taxon>Anguilliformes</taxon>
        <taxon>Anguillidae</taxon>
        <taxon>Anguilla</taxon>
    </lineage>
</organism>
<feature type="transmembrane region" description="Helical" evidence="1">
    <location>
        <begin position="25"/>
        <end position="43"/>
    </location>
</feature>
<reference evidence="2" key="1">
    <citation type="submission" date="2014-11" db="EMBL/GenBank/DDBJ databases">
        <authorList>
            <person name="Amaro Gonzalez C."/>
        </authorList>
    </citation>
    <scope>NUCLEOTIDE SEQUENCE</scope>
</reference>